<dbReference type="InterPro" id="IPR006379">
    <property type="entry name" value="HAD-SF_hydro_IIB"/>
</dbReference>
<evidence type="ECO:0000313" key="2">
    <source>
        <dbReference type="Proteomes" id="UP001230466"/>
    </source>
</evidence>
<protein>
    <submittedName>
        <fullName evidence="1">HAD family hydrolase</fullName>
        <ecNumber evidence="1">3.1.3.-</ecNumber>
    </submittedName>
</protein>
<dbReference type="GO" id="GO:0016791">
    <property type="term" value="F:phosphatase activity"/>
    <property type="evidence" value="ECO:0007669"/>
    <property type="project" value="TreeGrafter"/>
</dbReference>
<dbReference type="InterPro" id="IPR023214">
    <property type="entry name" value="HAD_sf"/>
</dbReference>
<dbReference type="Pfam" id="PF08282">
    <property type="entry name" value="Hydrolase_3"/>
    <property type="match status" value="2"/>
</dbReference>
<reference evidence="1" key="1">
    <citation type="journal article" date="2023" name="Front. Microbiol.">
        <title>Phylogeography and host specificity of Pasteurellaceae pathogenic to sea-farmed fish in the north-east Atlantic.</title>
        <authorList>
            <person name="Gulla S."/>
            <person name="Colquhoun D.J."/>
            <person name="Olsen A.B."/>
            <person name="Spilsberg B."/>
            <person name="Lagesen K."/>
            <person name="Aakesson C.P."/>
            <person name="Strom S."/>
            <person name="Manji F."/>
            <person name="Birkbeck T.H."/>
            <person name="Nilsen H.K."/>
        </authorList>
    </citation>
    <scope>NUCLEOTIDE SEQUENCE</scope>
    <source>
        <strain evidence="1">VIB1234</strain>
    </source>
</reference>
<dbReference type="NCBIfam" id="TIGR01484">
    <property type="entry name" value="HAD-SF-IIB"/>
    <property type="match status" value="1"/>
</dbReference>
<organism evidence="1 2">
    <name type="scientific">Pasteurella atlantica</name>
    <dbReference type="NCBI Taxonomy" id="2827233"/>
    <lineage>
        <taxon>Bacteria</taxon>
        <taxon>Pseudomonadati</taxon>
        <taxon>Pseudomonadota</taxon>
        <taxon>Gammaproteobacteria</taxon>
        <taxon>Pasteurellales</taxon>
        <taxon>Pasteurellaceae</taxon>
        <taxon>Pasteurella</taxon>
    </lineage>
</organism>
<dbReference type="PANTHER" id="PTHR10000:SF8">
    <property type="entry name" value="HAD SUPERFAMILY HYDROLASE-LIKE, TYPE 3"/>
    <property type="match status" value="1"/>
</dbReference>
<dbReference type="PANTHER" id="PTHR10000">
    <property type="entry name" value="PHOSPHOSERINE PHOSPHATASE"/>
    <property type="match status" value="1"/>
</dbReference>
<dbReference type="RefSeq" id="WP_211596887.1">
    <property type="nucleotide sequence ID" value="NZ_JAGRQI010000001.1"/>
</dbReference>
<keyword evidence="1" id="KW-0378">Hydrolase</keyword>
<dbReference type="InterPro" id="IPR036412">
    <property type="entry name" value="HAD-like_sf"/>
</dbReference>
<dbReference type="Gene3D" id="3.40.50.1000">
    <property type="entry name" value="HAD superfamily/HAD-like"/>
    <property type="match status" value="1"/>
</dbReference>
<dbReference type="Gene3D" id="3.90.1070.10">
    <property type="match status" value="1"/>
</dbReference>
<dbReference type="EMBL" id="JASAYJ010000001">
    <property type="protein sequence ID" value="MDP8186224.1"/>
    <property type="molecule type" value="Genomic_DNA"/>
</dbReference>
<proteinExistence type="predicted"/>
<dbReference type="SUPFAM" id="SSF56784">
    <property type="entry name" value="HAD-like"/>
    <property type="match status" value="1"/>
</dbReference>
<sequence length="239" mass="26685">MFILDIDGCITDGKGENIDLVSLNQLKQQIHKAEQGTMLCTGRSALYVEAIAQMLDLKTWCICENGAYIYHTETEEIIYNPDITPETKQHLKEIQEILTTSSEFTNISKLELGKEICISLNPIGVSIEYLYHLILDKIDLKGVHIAHSTTAVDITPLNINKENALLWLAEKFNIDLKNAVGVGDSMGDFGFISLCGYKACPNNASQQIKDIVDFVAESSSTKGLVEIYKYNTLNIWFLS</sequence>
<evidence type="ECO:0000313" key="1">
    <source>
        <dbReference type="EMBL" id="MDP8186224.1"/>
    </source>
</evidence>
<comment type="caution">
    <text evidence="1">The sequence shown here is derived from an EMBL/GenBank/DDBJ whole genome shotgun (WGS) entry which is preliminary data.</text>
</comment>
<name>A0AAW8CMI5_9PAST</name>
<gene>
    <name evidence="1" type="ORF">QJU78_00300</name>
</gene>
<accession>A0AAW8CMI5</accession>
<dbReference type="Proteomes" id="UP001230466">
    <property type="component" value="Unassembled WGS sequence"/>
</dbReference>
<dbReference type="GO" id="GO:0005829">
    <property type="term" value="C:cytosol"/>
    <property type="evidence" value="ECO:0007669"/>
    <property type="project" value="TreeGrafter"/>
</dbReference>
<dbReference type="EC" id="3.1.3.-" evidence="1"/>
<dbReference type="GO" id="GO:0000287">
    <property type="term" value="F:magnesium ion binding"/>
    <property type="evidence" value="ECO:0007669"/>
    <property type="project" value="UniProtKB-ARBA"/>
</dbReference>
<dbReference type="AlphaFoldDB" id="A0AAW8CMI5"/>